<dbReference type="GO" id="GO:0019354">
    <property type="term" value="P:siroheme biosynthetic process"/>
    <property type="evidence" value="ECO:0007669"/>
    <property type="project" value="InterPro"/>
</dbReference>
<reference evidence="7" key="1">
    <citation type="journal article" date="2021" name="PeerJ">
        <title>Extensive microbial diversity within the chicken gut microbiome revealed by metagenomics and culture.</title>
        <authorList>
            <person name="Gilroy R."/>
            <person name="Ravi A."/>
            <person name="Getino M."/>
            <person name="Pursley I."/>
            <person name="Horton D.L."/>
            <person name="Alikhan N.F."/>
            <person name="Baker D."/>
            <person name="Gharbi K."/>
            <person name="Hall N."/>
            <person name="Watson M."/>
            <person name="Adriaenssens E.M."/>
            <person name="Foster-Nyarko E."/>
            <person name="Jarju S."/>
            <person name="Secka A."/>
            <person name="Antonio M."/>
            <person name="Oren A."/>
            <person name="Chaudhuri R.R."/>
            <person name="La Ragione R."/>
            <person name="Hildebrand F."/>
            <person name="Pallen M.J."/>
        </authorList>
    </citation>
    <scope>NUCLEOTIDE SEQUENCE</scope>
    <source>
        <strain evidence="7">ChiBcec2-3848</strain>
    </source>
</reference>
<dbReference type="PANTHER" id="PTHR35330">
    <property type="entry name" value="SIROHEME BIOSYNTHESIS PROTEIN MET8"/>
    <property type="match status" value="1"/>
</dbReference>
<dbReference type="SUPFAM" id="SSF51735">
    <property type="entry name" value="NAD(P)-binding Rossmann-fold domains"/>
    <property type="match status" value="1"/>
</dbReference>
<dbReference type="EMBL" id="DWVZ01000059">
    <property type="protein sequence ID" value="HJC62909.1"/>
    <property type="molecule type" value="Genomic_DNA"/>
</dbReference>
<dbReference type="GO" id="GO:0043115">
    <property type="term" value="F:precorrin-2 dehydrogenase activity"/>
    <property type="evidence" value="ECO:0007669"/>
    <property type="project" value="UniProtKB-EC"/>
</dbReference>
<dbReference type="Proteomes" id="UP000823886">
    <property type="component" value="Unassembled WGS sequence"/>
</dbReference>
<keyword evidence="3" id="KW-0560">Oxidoreductase</keyword>
<evidence type="ECO:0000256" key="3">
    <source>
        <dbReference type="ARBA" id="ARBA00023002"/>
    </source>
</evidence>
<dbReference type="AlphaFoldDB" id="A0A9D2PL15"/>
<dbReference type="InterPro" id="IPR006367">
    <property type="entry name" value="Sirohaem_synthase_N"/>
</dbReference>
<keyword evidence="4" id="KW-0520">NAD</keyword>
<comment type="pathway">
    <text evidence="1">Porphyrin-containing compound metabolism; siroheme biosynthesis; sirohydrochlorin from precorrin-2: step 1/1.</text>
</comment>
<gene>
    <name evidence="7" type="ORF">H9753_04745</name>
</gene>
<evidence type="ECO:0000256" key="6">
    <source>
        <dbReference type="ARBA" id="ARBA00047561"/>
    </source>
</evidence>
<dbReference type="InterPro" id="IPR036291">
    <property type="entry name" value="NAD(P)-bd_dom_sf"/>
</dbReference>
<keyword evidence="5" id="KW-0627">Porphyrin biosynthesis</keyword>
<accession>A0A9D2PL15</accession>
<evidence type="ECO:0000313" key="8">
    <source>
        <dbReference type="Proteomes" id="UP000823886"/>
    </source>
</evidence>
<dbReference type="Gene3D" id="3.40.50.720">
    <property type="entry name" value="NAD(P)-binding Rossmann-like Domain"/>
    <property type="match status" value="1"/>
</dbReference>
<dbReference type="PANTHER" id="PTHR35330:SF1">
    <property type="entry name" value="SIROHEME BIOSYNTHESIS PROTEIN MET8"/>
    <property type="match status" value="1"/>
</dbReference>
<dbReference type="GO" id="GO:0004325">
    <property type="term" value="F:ferrochelatase activity"/>
    <property type="evidence" value="ECO:0007669"/>
    <property type="project" value="InterPro"/>
</dbReference>
<organism evidence="7 8">
    <name type="scientific">Candidatus Blautia merdavium</name>
    <dbReference type="NCBI Taxonomy" id="2838494"/>
    <lineage>
        <taxon>Bacteria</taxon>
        <taxon>Bacillati</taxon>
        <taxon>Bacillota</taxon>
        <taxon>Clostridia</taxon>
        <taxon>Lachnospirales</taxon>
        <taxon>Lachnospiraceae</taxon>
        <taxon>Blautia</taxon>
    </lineage>
</organism>
<name>A0A9D2PL15_9FIRM</name>
<evidence type="ECO:0000256" key="2">
    <source>
        <dbReference type="ARBA" id="ARBA00012400"/>
    </source>
</evidence>
<protein>
    <recommendedName>
        <fullName evidence="2">precorrin-2 dehydrogenase</fullName>
        <ecNumber evidence="2">1.3.1.76</ecNumber>
    </recommendedName>
</protein>
<comment type="catalytic activity">
    <reaction evidence="6">
        <text>precorrin-2 + NAD(+) = sirohydrochlorin + NADH + 2 H(+)</text>
        <dbReference type="Rhea" id="RHEA:15613"/>
        <dbReference type="ChEBI" id="CHEBI:15378"/>
        <dbReference type="ChEBI" id="CHEBI:57540"/>
        <dbReference type="ChEBI" id="CHEBI:57945"/>
        <dbReference type="ChEBI" id="CHEBI:58351"/>
        <dbReference type="ChEBI" id="CHEBI:58827"/>
        <dbReference type="EC" id="1.3.1.76"/>
    </reaction>
</comment>
<evidence type="ECO:0000256" key="1">
    <source>
        <dbReference type="ARBA" id="ARBA00005010"/>
    </source>
</evidence>
<evidence type="ECO:0000256" key="5">
    <source>
        <dbReference type="ARBA" id="ARBA00023244"/>
    </source>
</evidence>
<reference evidence="7" key="2">
    <citation type="submission" date="2021-04" db="EMBL/GenBank/DDBJ databases">
        <authorList>
            <person name="Gilroy R."/>
        </authorList>
    </citation>
    <scope>NUCLEOTIDE SEQUENCE</scope>
    <source>
        <strain evidence="7">ChiBcec2-3848</strain>
    </source>
</reference>
<proteinExistence type="predicted"/>
<comment type="caution">
    <text evidence="7">The sequence shown here is derived from an EMBL/GenBank/DDBJ whole genome shotgun (WGS) entry which is preliminary data.</text>
</comment>
<evidence type="ECO:0000313" key="7">
    <source>
        <dbReference type="EMBL" id="HJC62909.1"/>
    </source>
</evidence>
<sequence length="163" mass="18049">MKTEKEKKCFPLFMDLTEKKAVVFGAGAIGTRRILALLPYVGSLTVVALQAGEEIQKLAMEKQIRYYPRGYQREDLYDADLVLAATGDPAVDGDIYSACKCLGILVNVASDQKKCDFHFPGLLEYDGVTIGFNGGGKDHRKVKETRQKVQQALEIDREGETEA</sequence>
<evidence type="ECO:0000256" key="4">
    <source>
        <dbReference type="ARBA" id="ARBA00023027"/>
    </source>
</evidence>
<dbReference type="NCBIfam" id="TIGR01470">
    <property type="entry name" value="cysG_Nterm"/>
    <property type="match status" value="1"/>
</dbReference>
<dbReference type="EC" id="1.3.1.76" evidence="2"/>
<dbReference type="Pfam" id="PF13241">
    <property type="entry name" value="NAD_binding_7"/>
    <property type="match status" value="1"/>
</dbReference>
<dbReference type="InterPro" id="IPR028161">
    <property type="entry name" value="Met8-like"/>
</dbReference>